<dbReference type="RefSeq" id="WP_190704741.1">
    <property type="nucleotide sequence ID" value="NZ_JAMPKX010000011.1"/>
</dbReference>
<protein>
    <submittedName>
        <fullName evidence="1">Uncharacterized protein</fullName>
    </submittedName>
</protein>
<dbReference type="EMBL" id="JAMPKX010000011">
    <property type="protein sequence ID" value="MEP0949273.1"/>
    <property type="molecule type" value="Genomic_DNA"/>
</dbReference>
<keyword evidence="2" id="KW-1185">Reference proteome</keyword>
<sequence>MGIKTFQSTLFSSLVNRVAGQGRSCDRRSLSYVLLGAATVAALGTAAQAQTVDSQTSSEVLAVAQTAAEPVGERYLFGQVPEPDQIGQGYVVLERTGDRVYGALYYPSSSFDCFEGQVQGTEIAMTVINSYDQADTYPYSLAMVEDSAVASSEASGELVSFGLDGFHAISDLSENDHRMLEMCSGVVSSAQ</sequence>
<evidence type="ECO:0000313" key="1">
    <source>
        <dbReference type="EMBL" id="MEP0949273.1"/>
    </source>
</evidence>
<reference evidence="1 2" key="1">
    <citation type="submission" date="2022-04" db="EMBL/GenBank/DDBJ databases">
        <title>Positive selection, recombination, and allopatry shape intraspecific diversity of widespread and dominant cyanobacteria.</title>
        <authorList>
            <person name="Wei J."/>
            <person name="Shu W."/>
            <person name="Hu C."/>
        </authorList>
    </citation>
    <scope>NUCLEOTIDE SEQUENCE [LARGE SCALE GENOMIC DNA]</scope>
    <source>
        <strain evidence="1 2">DQ-A4</strain>
    </source>
</reference>
<proteinExistence type="predicted"/>
<organism evidence="1 2">
    <name type="scientific">Leptolyngbya subtilissima DQ-A4</name>
    <dbReference type="NCBI Taxonomy" id="2933933"/>
    <lineage>
        <taxon>Bacteria</taxon>
        <taxon>Bacillati</taxon>
        <taxon>Cyanobacteriota</taxon>
        <taxon>Cyanophyceae</taxon>
        <taxon>Leptolyngbyales</taxon>
        <taxon>Leptolyngbyaceae</taxon>
        <taxon>Leptolyngbya group</taxon>
        <taxon>Leptolyngbya</taxon>
    </lineage>
</organism>
<name>A0ABV0K925_9CYAN</name>
<comment type="caution">
    <text evidence="1">The sequence shown here is derived from an EMBL/GenBank/DDBJ whole genome shotgun (WGS) entry which is preliminary data.</text>
</comment>
<gene>
    <name evidence="1" type="ORF">NC992_20505</name>
</gene>
<dbReference type="Proteomes" id="UP001482513">
    <property type="component" value="Unassembled WGS sequence"/>
</dbReference>
<evidence type="ECO:0000313" key="2">
    <source>
        <dbReference type="Proteomes" id="UP001482513"/>
    </source>
</evidence>
<accession>A0ABV0K925</accession>